<gene>
    <name evidence="9" type="ORF">A2664_00845</name>
</gene>
<dbReference type="UniPathway" id="UPA00121">
    <property type="reaction ID" value="UER00345"/>
</dbReference>
<evidence type="ECO:0000256" key="2">
    <source>
        <dbReference type="ARBA" id="ARBA00013147"/>
    </source>
</evidence>
<comment type="pathway">
    <text evidence="1">Amino-acid biosynthesis; L-phenylalanine biosynthesis; phenylpyruvate from prephenate: step 1/1.</text>
</comment>
<evidence type="ECO:0000256" key="7">
    <source>
        <dbReference type="ARBA" id="ARBA00047848"/>
    </source>
</evidence>
<dbReference type="Proteomes" id="UP000178873">
    <property type="component" value="Unassembled WGS sequence"/>
</dbReference>
<dbReference type="EMBL" id="MHRF01000005">
    <property type="protein sequence ID" value="OHA18476.1"/>
    <property type="molecule type" value="Genomic_DNA"/>
</dbReference>
<dbReference type="GO" id="GO:0009094">
    <property type="term" value="P:L-phenylalanine biosynthetic process"/>
    <property type="evidence" value="ECO:0007669"/>
    <property type="project" value="UniProtKB-UniPathway"/>
</dbReference>
<feature type="domain" description="Prephenate dehydratase" evidence="8">
    <location>
        <begin position="9"/>
        <end position="207"/>
    </location>
</feature>
<dbReference type="Gene3D" id="3.30.70.260">
    <property type="match status" value="1"/>
</dbReference>
<comment type="catalytic activity">
    <reaction evidence="7">
        <text>prephenate + H(+) = 3-phenylpyruvate + CO2 + H2O</text>
        <dbReference type="Rhea" id="RHEA:21648"/>
        <dbReference type="ChEBI" id="CHEBI:15377"/>
        <dbReference type="ChEBI" id="CHEBI:15378"/>
        <dbReference type="ChEBI" id="CHEBI:16526"/>
        <dbReference type="ChEBI" id="CHEBI:18005"/>
        <dbReference type="ChEBI" id="CHEBI:29934"/>
        <dbReference type="EC" id="4.2.1.51"/>
    </reaction>
</comment>
<evidence type="ECO:0000256" key="1">
    <source>
        <dbReference type="ARBA" id="ARBA00004741"/>
    </source>
</evidence>
<dbReference type="InterPro" id="IPR045865">
    <property type="entry name" value="ACT-like_dom_sf"/>
</dbReference>
<dbReference type="PANTHER" id="PTHR21022">
    <property type="entry name" value="PREPHENATE DEHYDRATASE P PROTEIN"/>
    <property type="match status" value="1"/>
</dbReference>
<dbReference type="EC" id="4.2.1.51" evidence="2"/>
<evidence type="ECO:0000313" key="9">
    <source>
        <dbReference type="EMBL" id="OHA18476.1"/>
    </source>
</evidence>
<keyword evidence="5" id="KW-0584">Phenylalanine biosynthesis</keyword>
<keyword evidence="4" id="KW-0057">Aromatic amino acid biosynthesis</keyword>
<evidence type="ECO:0000256" key="4">
    <source>
        <dbReference type="ARBA" id="ARBA00023141"/>
    </source>
</evidence>
<dbReference type="AlphaFoldDB" id="A0A1G2M3I9"/>
<dbReference type="GO" id="GO:0005737">
    <property type="term" value="C:cytoplasm"/>
    <property type="evidence" value="ECO:0007669"/>
    <property type="project" value="TreeGrafter"/>
</dbReference>
<keyword evidence="3" id="KW-0028">Amino-acid biosynthesis</keyword>
<dbReference type="CDD" id="cd04880">
    <property type="entry name" value="ACT_AAAH-PDT-like"/>
    <property type="match status" value="1"/>
</dbReference>
<dbReference type="Gene3D" id="3.40.190.10">
    <property type="entry name" value="Periplasmic binding protein-like II"/>
    <property type="match status" value="2"/>
</dbReference>
<evidence type="ECO:0000256" key="5">
    <source>
        <dbReference type="ARBA" id="ARBA00023222"/>
    </source>
</evidence>
<dbReference type="GO" id="GO:0004664">
    <property type="term" value="F:prephenate dehydratase activity"/>
    <property type="evidence" value="ECO:0007669"/>
    <property type="project" value="UniProtKB-EC"/>
</dbReference>
<dbReference type="SUPFAM" id="SSF55021">
    <property type="entry name" value="ACT-like"/>
    <property type="match status" value="1"/>
</dbReference>
<dbReference type="InterPro" id="IPR001086">
    <property type="entry name" value="Preph_deHydtase"/>
</dbReference>
<reference evidence="9 10" key="1">
    <citation type="journal article" date="2016" name="Nat. Commun.">
        <title>Thousands of microbial genomes shed light on interconnected biogeochemical processes in an aquifer system.</title>
        <authorList>
            <person name="Anantharaman K."/>
            <person name="Brown C.T."/>
            <person name="Hug L.A."/>
            <person name="Sharon I."/>
            <person name="Castelle C.J."/>
            <person name="Probst A.J."/>
            <person name="Thomas B.C."/>
            <person name="Singh A."/>
            <person name="Wilkins M.J."/>
            <person name="Karaoz U."/>
            <person name="Brodie E.L."/>
            <person name="Williams K.H."/>
            <person name="Hubbard S.S."/>
            <person name="Banfield J.F."/>
        </authorList>
    </citation>
    <scope>NUCLEOTIDE SEQUENCE [LARGE SCALE GENOMIC DNA]</scope>
</reference>
<comment type="caution">
    <text evidence="9">The sequence shown here is derived from an EMBL/GenBank/DDBJ whole genome shotgun (WGS) entry which is preliminary data.</text>
</comment>
<dbReference type="PANTHER" id="PTHR21022:SF19">
    <property type="entry name" value="PREPHENATE DEHYDRATASE-RELATED"/>
    <property type="match status" value="1"/>
</dbReference>
<dbReference type="SUPFAM" id="SSF53850">
    <property type="entry name" value="Periplasmic binding protein-like II"/>
    <property type="match status" value="1"/>
</dbReference>
<accession>A0A1G2M3I9</accession>
<proteinExistence type="predicted"/>
<protein>
    <recommendedName>
        <fullName evidence="2">prephenate dehydratase</fullName>
        <ecNumber evidence="2">4.2.1.51</ecNumber>
    </recommendedName>
</protein>
<evidence type="ECO:0000256" key="3">
    <source>
        <dbReference type="ARBA" id="ARBA00022605"/>
    </source>
</evidence>
<sequence length="300" mass="33299">MKGHKQMKNITFLEPFGATFSHDAYNVLASVYGTPPAIESGAGANYVPAAENRAILKHICAHGGYGSIAMETLAEGRVAEPLESFIDLLPEYGRNESCPLHVVGAIRLTIHFCLMVRKGVSIREVREIIAHPKSFGACRRRVAATSLPTLHVRTNGEAARLVAESTEHAFSAALGPKSASIKYNLEVPNEAFEDVKAVTTFFLIAPKSHRVQIGKENRMLIVFSIPHRSGALVKVLRLFERERVSLEHIHSVYAGNRTYRFALELECSHRKLPALKRVQKELANRVDQYLSFGPFEILSK</sequence>
<name>A0A1G2M3I9_9BACT</name>
<evidence type="ECO:0000313" key="10">
    <source>
        <dbReference type="Proteomes" id="UP000178873"/>
    </source>
</evidence>
<keyword evidence="6" id="KW-0456">Lyase</keyword>
<dbReference type="STRING" id="1802301.A2664_00845"/>
<dbReference type="Pfam" id="PF00800">
    <property type="entry name" value="PDT"/>
    <property type="match status" value="1"/>
</dbReference>
<evidence type="ECO:0000256" key="6">
    <source>
        <dbReference type="ARBA" id="ARBA00023239"/>
    </source>
</evidence>
<dbReference type="PROSITE" id="PS51171">
    <property type="entry name" value="PREPHENATE_DEHYDR_3"/>
    <property type="match status" value="1"/>
</dbReference>
<evidence type="ECO:0000259" key="8">
    <source>
        <dbReference type="PROSITE" id="PS51171"/>
    </source>
</evidence>
<organism evidence="9 10">
    <name type="scientific">Candidatus Taylorbacteria bacterium RIFCSPHIGHO2_01_FULL_46_22b</name>
    <dbReference type="NCBI Taxonomy" id="1802301"/>
    <lineage>
        <taxon>Bacteria</taxon>
        <taxon>Candidatus Tayloriibacteriota</taxon>
    </lineage>
</organism>